<evidence type="ECO:0000313" key="5">
    <source>
        <dbReference type="Proteomes" id="UP000184339"/>
    </source>
</evidence>
<dbReference type="GO" id="GO:0006465">
    <property type="term" value="P:signal peptide processing"/>
    <property type="evidence" value="ECO:0007669"/>
    <property type="project" value="TreeGrafter"/>
</dbReference>
<feature type="transmembrane region" description="Helical" evidence="2">
    <location>
        <begin position="52"/>
        <end position="79"/>
    </location>
</feature>
<comment type="similarity">
    <text evidence="1">Belongs to the peptidase A24 family.</text>
</comment>
<dbReference type="RefSeq" id="WP_072788859.1">
    <property type="nucleotide sequence ID" value="NZ_FRCX01000014.1"/>
</dbReference>
<dbReference type="GO" id="GO:0004190">
    <property type="term" value="F:aspartic-type endopeptidase activity"/>
    <property type="evidence" value="ECO:0007669"/>
    <property type="project" value="InterPro"/>
</dbReference>
<dbReference type="STRING" id="551987.SAMN05192549_114156"/>
<accession>A0A1M7R8W7</accession>
<proteinExistence type="inferred from homology"/>
<dbReference type="Gene3D" id="1.20.120.1220">
    <property type="match status" value="1"/>
</dbReference>
<dbReference type="PANTHER" id="PTHR30487">
    <property type="entry name" value="TYPE 4 PREPILIN-LIKE PROTEINS LEADER PEPTIDE-PROCESSING ENZYME"/>
    <property type="match status" value="1"/>
</dbReference>
<organism evidence="4 5">
    <name type="scientific">Duganella sacchari</name>
    <dbReference type="NCBI Taxonomy" id="551987"/>
    <lineage>
        <taxon>Bacteria</taxon>
        <taxon>Pseudomonadati</taxon>
        <taxon>Pseudomonadota</taxon>
        <taxon>Betaproteobacteria</taxon>
        <taxon>Burkholderiales</taxon>
        <taxon>Oxalobacteraceae</taxon>
        <taxon>Telluria group</taxon>
        <taxon>Duganella</taxon>
    </lineage>
</organism>
<feature type="transmembrane region" description="Helical" evidence="2">
    <location>
        <begin position="91"/>
        <end position="122"/>
    </location>
</feature>
<keyword evidence="2" id="KW-0472">Membrane</keyword>
<dbReference type="Pfam" id="PF01478">
    <property type="entry name" value="Peptidase_A24"/>
    <property type="match status" value="1"/>
</dbReference>
<name>A0A1M7R8W7_9BURK</name>
<keyword evidence="2" id="KW-1133">Transmembrane helix</keyword>
<dbReference type="AlphaFoldDB" id="A0A1M7R8W7"/>
<dbReference type="Proteomes" id="UP000184339">
    <property type="component" value="Unassembled WGS sequence"/>
</dbReference>
<keyword evidence="2" id="KW-0812">Transmembrane</keyword>
<dbReference type="InterPro" id="IPR000045">
    <property type="entry name" value="Prepilin_IV_endopep_pep"/>
</dbReference>
<feature type="domain" description="Prepilin type IV endopeptidase peptidase" evidence="3">
    <location>
        <begin position="8"/>
        <end position="120"/>
    </location>
</feature>
<dbReference type="PANTHER" id="PTHR30487:SF0">
    <property type="entry name" value="PREPILIN LEADER PEPTIDASE_N-METHYLTRANSFERASE-RELATED"/>
    <property type="match status" value="1"/>
</dbReference>
<protein>
    <submittedName>
        <fullName evidence="4">Prepilin peptidase CpaA</fullName>
    </submittedName>
</protein>
<sequence>MTFLPLVILCVLLALAVWNDLRTRRIPNALVFGGAVLGLILNTALPPGDGLFIQVFGGIGFLKALAGLAVGLLLLLPMYAMRALGAGDVKLLAMIGAFVGPGAVTGIWLLTLLAGGVLALVVAGFNGRLKPMVYNTWHLLKYSMLRSLAGEVPKMDAPATPSGRLPYAVAIAAGAAPYLIFGASTGRSLFF</sequence>
<keyword evidence="5" id="KW-1185">Reference proteome</keyword>
<dbReference type="EMBL" id="FRCX01000014">
    <property type="protein sequence ID" value="SHN42686.1"/>
    <property type="molecule type" value="Genomic_DNA"/>
</dbReference>
<dbReference type="GO" id="GO:0005886">
    <property type="term" value="C:plasma membrane"/>
    <property type="evidence" value="ECO:0007669"/>
    <property type="project" value="TreeGrafter"/>
</dbReference>
<reference evidence="5" key="1">
    <citation type="submission" date="2016-11" db="EMBL/GenBank/DDBJ databases">
        <authorList>
            <person name="Varghese N."/>
            <person name="Submissions S."/>
        </authorList>
    </citation>
    <scope>NUCLEOTIDE SEQUENCE [LARGE SCALE GENOMIC DNA]</scope>
    <source>
        <strain evidence="5">Sac-22</strain>
    </source>
</reference>
<evidence type="ECO:0000259" key="3">
    <source>
        <dbReference type="Pfam" id="PF01478"/>
    </source>
</evidence>
<evidence type="ECO:0000313" key="4">
    <source>
        <dbReference type="EMBL" id="SHN42686.1"/>
    </source>
</evidence>
<evidence type="ECO:0000256" key="2">
    <source>
        <dbReference type="SAM" id="Phobius"/>
    </source>
</evidence>
<dbReference type="OrthoDB" id="5508079at2"/>
<feature type="transmembrane region" description="Helical" evidence="2">
    <location>
        <begin position="26"/>
        <end position="45"/>
    </location>
</feature>
<dbReference type="InterPro" id="IPR050882">
    <property type="entry name" value="Prepilin_peptidase/N-MTase"/>
</dbReference>
<evidence type="ECO:0000256" key="1">
    <source>
        <dbReference type="ARBA" id="ARBA00005801"/>
    </source>
</evidence>
<gene>
    <name evidence="4" type="ORF">SAMN05192549_114156</name>
</gene>